<feature type="coiled-coil region" evidence="1">
    <location>
        <begin position="71"/>
        <end position="133"/>
    </location>
</feature>
<dbReference type="PANTHER" id="PTHR36402:SF1">
    <property type="entry name" value="EXPRESSED PROTEIN"/>
    <property type="match status" value="1"/>
</dbReference>
<reference evidence="4" key="1">
    <citation type="journal article" date="2017" name="Plant J.">
        <title>The pomegranate (Punica granatum L.) genome and the genomics of punicalagin biosynthesis.</title>
        <authorList>
            <person name="Qin G."/>
            <person name="Xu C."/>
            <person name="Ming R."/>
            <person name="Tang H."/>
            <person name="Guyot R."/>
            <person name="Kramer E.M."/>
            <person name="Hu Y."/>
            <person name="Yi X."/>
            <person name="Qi Y."/>
            <person name="Xu X."/>
            <person name="Gao Z."/>
            <person name="Pan H."/>
            <person name="Jian J."/>
            <person name="Tian Y."/>
            <person name="Yue Z."/>
            <person name="Xu Y."/>
        </authorList>
    </citation>
    <scope>NUCLEOTIDE SEQUENCE [LARGE SCALE GENOMIC DNA]</scope>
    <source>
        <strain evidence="4">cv. Dabenzi</strain>
    </source>
</reference>
<dbReference type="EMBL" id="MTKT01001287">
    <property type="protein sequence ID" value="OWM84729.1"/>
    <property type="molecule type" value="Genomic_DNA"/>
</dbReference>
<sequence>MATSSSLLRQTCQIPKSLRHLSTSAAATTHHRQPPQNHKFLDPNSYLGSWQPPKDPKEAEAKLAMLRRQYAKQVKEVRKEYIREVEMMRLEQQRKDEAKREAIRVAREERNKLKAAEAKVRAEERKVAEEEFHQMLMKERAAKLENWRMKEKAREDKNKEKRELLRRQSSLWIDQKNLEAKLLEAIVQTTEL</sequence>
<proteinExistence type="predicted"/>
<comment type="caution">
    <text evidence="3">The sequence shown here is derived from an EMBL/GenBank/DDBJ whole genome shotgun (WGS) entry which is preliminary data.</text>
</comment>
<accession>A0A218XJ69</accession>
<dbReference type="PANTHER" id="PTHR36402">
    <property type="entry name" value="EXPRESSED PROTEIN"/>
    <property type="match status" value="1"/>
</dbReference>
<evidence type="ECO:0008006" key="5">
    <source>
        <dbReference type="Google" id="ProtNLM"/>
    </source>
</evidence>
<feature type="region of interest" description="Disordered" evidence="2">
    <location>
        <begin position="21"/>
        <end position="56"/>
    </location>
</feature>
<dbReference type="Proteomes" id="UP000197138">
    <property type="component" value="Unassembled WGS sequence"/>
</dbReference>
<dbReference type="AlphaFoldDB" id="A0A218XJ69"/>
<evidence type="ECO:0000313" key="3">
    <source>
        <dbReference type="EMBL" id="OWM84729.1"/>
    </source>
</evidence>
<protein>
    <recommendedName>
        <fullName evidence="5">Stress response protein NST1-like</fullName>
    </recommendedName>
</protein>
<evidence type="ECO:0000256" key="1">
    <source>
        <dbReference type="SAM" id="Coils"/>
    </source>
</evidence>
<evidence type="ECO:0000313" key="4">
    <source>
        <dbReference type="Proteomes" id="UP000197138"/>
    </source>
</evidence>
<keyword evidence="1" id="KW-0175">Coiled coil</keyword>
<evidence type="ECO:0000256" key="2">
    <source>
        <dbReference type="SAM" id="MobiDB-lite"/>
    </source>
</evidence>
<organism evidence="3 4">
    <name type="scientific">Punica granatum</name>
    <name type="common">Pomegranate</name>
    <dbReference type="NCBI Taxonomy" id="22663"/>
    <lineage>
        <taxon>Eukaryota</taxon>
        <taxon>Viridiplantae</taxon>
        <taxon>Streptophyta</taxon>
        <taxon>Embryophyta</taxon>
        <taxon>Tracheophyta</taxon>
        <taxon>Spermatophyta</taxon>
        <taxon>Magnoliopsida</taxon>
        <taxon>eudicotyledons</taxon>
        <taxon>Gunneridae</taxon>
        <taxon>Pentapetalae</taxon>
        <taxon>rosids</taxon>
        <taxon>malvids</taxon>
        <taxon>Myrtales</taxon>
        <taxon>Lythraceae</taxon>
        <taxon>Punica</taxon>
    </lineage>
</organism>
<gene>
    <name evidence="3" type="ORF">CDL15_Pgr027516</name>
</gene>
<name>A0A218XJ69_PUNGR</name>